<dbReference type="PANTHER" id="PTHR30164">
    <property type="entry name" value="MTFA PEPTIDASE"/>
    <property type="match status" value="1"/>
</dbReference>
<dbReference type="InterPro" id="IPR010384">
    <property type="entry name" value="MtfA_fam"/>
</dbReference>
<evidence type="ECO:0000313" key="2">
    <source>
        <dbReference type="Proteomes" id="UP001238603"/>
    </source>
</evidence>
<name>A0ABT7LIB1_9BURK</name>
<dbReference type="EMBL" id="JASVDS010000003">
    <property type="protein sequence ID" value="MDL5032608.1"/>
    <property type="molecule type" value="Genomic_DNA"/>
</dbReference>
<organism evidence="1 2">
    <name type="scientific">Roseateles subflavus</name>
    <dbReference type="NCBI Taxonomy" id="3053353"/>
    <lineage>
        <taxon>Bacteria</taxon>
        <taxon>Pseudomonadati</taxon>
        <taxon>Pseudomonadota</taxon>
        <taxon>Betaproteobacteria</taxon>
        <taxon>Burkholderiales</taxon>
        <taxon>Sphaerotilaceae</taxon>
        <taxon>Roseateles</taxon>
    </lineage>
</organism>
<dbReference type="PANTHER" id="PTHR30164:SF2">
    <property type="entry name" value="PROTEIN MTFA"/>
    <property type="match status" value="1"/>
</dbReference>
<reference evidence="1 2" key="1">
    <citation type="submission" date="2023-06" db="EMBL/GenBank/DDBJ databases">
        <title>Pelomonas sp. APW6 16S ribosomal RNA gene genome sequencing and assembly.</title>
        <authorList>
            <person name="Woo H."/>
        </authorList>
    </citation>
    <scope>NUCLEOTIDE SEQUENCE [LARGE SCALE GENOMIC DNA]</scope>
    <source>
        <strain evidence="1 2">APW6</strain>
    </source>
</reference>
<protein>
    <submittedName>
        <fullName evidence="1">Zinc-dependent peptidase</fullName>
    </submittedName>
</protein>
<dbReference type="Gene3D" id="3.40.390.10">
    <property type="entry name" value="Collagenase (Catalytic Domain)"/>
    <property type="match status" value="1"/>
</dbReference>
<dbReference type="Pfam" id="PF06167">
    <property type="entry name" value="Peptidase_M90"/>
    <property type="match status" value="1"/>
</dbReference>
<dbReference type="InterPro" id="IPR024079">
    <property type="entry name" value="MetalloPept_cat_dom_sf"/>
</dbReference>
<keyword evidence="2" id="KW-1185">Reference proteome</keyword>
<dbReference type="InterPro" id="IPR042252">
    <property type="entry name" value="MtfA_N"/>
</dbReference>
<sequence length="278" mass="31213">MPLLLLSLLGLLALALLLLPPWQRRRRRQRWMAAPFPAAWRSLLRREWPLYRRLSPPQQRRLQQLIQVFVAEKPVIGSAGFNVSTAMKVLIAAQACLPLLGHARGVYPQLSQVVVYPAAFAVQRVHDLGAGVQMERRDWLSGESWQQGQVILSWQDVLAGARAPHDGRNVVIHEFAHQLDQANGRANGAPPLGSREAHAHWADVMQREFQALRQALAMGAPTLLDPYAATDEAEFFAVASESFFEQGEDLARVHPRLYALLASYYGLQTRHWQSGLLS</sequence>
<evidence type="ECO:0000313" key="1">
    <source>
        <dbReference type="EMBL" id="MDL5032608.1"/>
    </source>
</evidence>
<gene>
    <name evidence="1" type="ORF">QRD43_11905</name>
</gene>
<accession>A0ABT7LIB1</accession>
<dbReference type="RefSeq" id="WP_285982700.1">
    <property type="nucleotide sequence ID" value="NZ_JASVDS010000003.1"/>
</dbReference>
<dbReference type="Gene3D" id="1.10.472.150">
    <property type="entry name" value="Glucose-regulated metallo-peptidase M90, N-terminal domain"/>
    <property type="match status" value="1"/>
</dbReference>
<dbReference type="CDD" id="cd20169">
    <property type="entry name" value="Peptidase_M90_mtfA"/>
    <property type="match status" value="1"/>
</dbReference>
<comment type="caution">
    <text evidence="1">The sequence shown here is derived from an EMBL/GenBank/DDBJ whole genome shotgun (WGS) entry which is preliminary data.</text>
</comment>
<proteinExistence type="predicted"/>
<dbReference type="Proteomes" id="UP001238603">
    <property type="component" value="Unassembled WGS sequence"/>
</dbReference>
<dbReference type="SUPFAM" id="SSF55486">
    <property type="entry name" value="Metalloproteases ('zincins'), catalytic domain"/>
    <property type="match status" value="1"/>
</dbReference>